<protein>
    <recommendedName>
        <fullName evidence="6">Potassium transporter TrkA</fullName>
    </recommendedName>
</protein>
<keyword evidence="5" id="KW-1185">Reference proteome</keyword>
<feature type="domain" description="RCK N-terminal" evidence="2">
    <location>
        <begin position="129"/>
        <end position="248"/>
    </location>
</feature>
<reference evidence="4 5" key="1">
    <citation type="submission" date="2015-07" db="EMBL/GenBank/DDBJ databases">
        <title>Genome sequence of Levilinea saccharolytica DSM 16555.</title>
        <authorList>
            <person name="Hemp J."/>
            <person name="Ward L.M."/>
            <person name="Pace L.A."/>
            <person name="Fischer W.W."/>
        </authorList>
    </citation>
    <scope>NUCLEOTIDE SEQUENCE [LARGE SCALE GENOMIC DNA]</scope>
    <source>
        <strain evidence="4 5">KIBI-1</strain>
    </source>
</reference>
<feature type="transmembrane region" description="Helical" evidence="1">
    <location>
        <begin position="27"/>
        <end position="48"/>
    </location>
</feature>
<comment type="caution">
    <text evidence="4">The sequence shown here is derived from an EMBL/GenBank/DDBJ whole genome shotgun (WGS) entry which is preliminary data.</text>
</comment>
<dbReference type="InterPro" id="IPR003148">
    <property type="entry name" value="RCK_N"/>
</dbReference>
<evidence type="ECO:0000259" key="2">
    <source>
        <dbReference type="PROSITE" id="PS51201"/>
    </source>
</evidence>
<keyword evidence="1" id="KW-0472">Membrane</keyword>
<feature type="transmembrane region" description="Helical" evidence="1">
    <location>
        <begin position="82"/>
        <end position="104"/>
    </location>
</feature>
<dbReference type="InterPro" id="IPR050721">
    <property type="entry name" value="Trk_Ktr_HKT_K-transport"/>
</dbReference>
<evidence type="ECO:0000256" key="1">
    <source>
        <dbReference type="SAM" id="Phobius"/>
    </source>
</evidence>
<keyword evidence="1" id="KW-0812">Transmembrane</keyword>
<dbReference type="STRING" id="229921.ADN01_06950"/>
<organism evidence="4 5">
    <name type="scientific">Levilinea saccharolytica</name>
    <dbReference type="NCBI Taxonomy" id="229921"/>
    <lineage>
        <taxon>Bacteria</taxon>
        <taxon>Bacillati</taxon>
        <taxon>Chloroflexota</taxon>
        <taxon>Anaerolineae</taxon>
        <taxon>Anaerolineales</taxon>
        <taxon>Anaerolineaceae</taxon>
        <taxon>Levilinea</taxon>
    </lineage>
</organism>
<dbReference type="PANTHER" id="PTHR43833:SF11">
    <property type="entry name" value="VOLTAGE-GATED POTASSIUM CHANNEL KCH"/>
    <property type="match status" value="1"/>
</dbReference>
<evidence type="ECO:0008006" key="6">
    <source>
        <dbReference type="Google" id="ProtNLM"/>
    </source>
</evidence>
<dbReference type="AlphaFoldDB" id="A0A0P6XY75"/>
<gene>
    <name evidence="4" type="ORF">ADN01_06950</name>
</gene>
<dbReference type="InterPro" id="IPR006037">
    <property type="entry name" value="RCK_C"/>
</dbReference>
<dbReference type="PROSITE" id="PS51202">
    <property type="entry name" value="RCK_C"/>
    <property type="match status" value="1"/>
</dbReference>
<dbReference type="PROSITE" id="PS51201">
    <property type="entry name" value="RCK_N"/>
    <property type="match status" value="1"/>
</dbReference>
<evidence type="ECO:0000259" key="3">
    <source>
        <dbReference type="PROSITE" id="PS51202"/>
    </source>
</evidence>
<dbReference type="InterPro" id="IPR036721">
    <property type="entry name" value="RCK_C_sf"/>
</dbReference>
<keyword evidence="1" id="KW-1133">Transmembrane helix</keyword>
<feature type="domain" description="RCK C-terminal" evidence="3">
    <location>
        <begin position="267"/>
        <end position="349"/>
    </location>
</feature>
<proteinExistence type="predicted"/>
<dbReference type="GO" id="GO:0006813">
    <property type="term" value="P:potassium ion transport"/>
    <property type="evidence" value="ECO:0007669"/>
    <property type="project" value="InterPro"/>
</dbReference>
<dbReference type="Pfam" id="PF02254">
    <property type="entry name" value="TrkA_N"/>
    <property type="match status" value="1"/>
</dbReference>
<sequence length="349" mass="38529">MSDLIHNSTRRKWKASLRDTFLLLREFRAPLAFFVLLVVGGGALFHALSQNSSTPTRSFIESAYQILTMTFLQSSGDFPTRWYLQLFYFIMPIAGLALLARGLTDFGVMLFNRRSRVKEWEMAVASTLNHHTVLIGLGHLGYRVVHKLHEMEQDVAVITIESDRDLMESVRALGIPVIEDDGRREVVLASAGVPSARAIVLCTQNDSLNLQIALKARSMNPDIQVIVRIFDDDFAHALQEQFGFQALSATGMAAPVFAASAANVDITPPITIDGQANSLARFVLQSDSALIGKTVEEVENQYQVSIVLIIQNGQRVYHPQGALRLTAGCDLALLGSPNQINLLVHANHH</sequence>
<evidence type="ECO:0000313" key="4">
    <source>
        <dbReference type="EMBL" id="KPL85100.1"/>
    </source>
</evidence>
<dbReference type="InterPro" id="IPR036291">
    <property type="entry name" value="NAD(P)-bd_dom_sf"/>
</dbReference>
<dbReference type="PANTHER" id="PTHR43833">
    <property type="entry name" value="POTASSIUM CHANNEL PROTEIN 2-RELATED-RELATED"/>
    <property type="match status" value="1"/>
</dbReference>
<dbReference type="RefSeq" id="WP_062418587.1">
    <property type="nucleotide sequence ID" value="NZ_DF967974.1"/>
</dbReference>
<dbReference type="SUPFAM" id="SSF51735">
    <property type="entry name" value="NAD(P)-binding Rossmann-fold domains"/>
    <property type="match status" value="1"/>
</dbReference>
<dbReference type="GO" id="GO:0008324">
    <property type="term" value="F:monoatomic cation transmembrane transporter activity"/>
    <property type="evidence" value="ECO:0007669"/>
    <property type="project" value="InterPro"/>
</dbReference>
<dbReference type="SUPFAM" id="SSF116726">
    <property type="entry name" value="TrkA C-terminal domain-like"/>
    <property type="match status" value="1"/>
</dbReference>
<accession>A0A0P6XY75</accession>
<dbReference type="Pfam" id="PF02080">
    <property type="entry name" value="TrkA_C"/>
    <property type="match status" value="1"/>
</dbReference>
<name>A0A0P6XY75_9CHLR</name>
<dbReference type="Gene3D" id="3.30.70.1450">
    <property type="entry name" value="Regulator of K+ conductance, C-terminal domain"/>
    <property type="match status" value="1"/>
</dbReference>
<evidence type="ECO:0000313" key="5">
    <source>
        <dbReference type="Proteomes" id="UP000050501"/>
    </source>
</evidence>
<dbReference type="OrthoDB" id="9785285at2"/>
<dbReference type="Gene3D" id="3.40.50.720">
    <property type="entry name" value="NAD(P)-binding Rossmann-like Domain"/>
    <property type="match status" value="1"/>
</dbReference>
<dbReference type="EMBL" id="LGCM01000027">
    <property type="protein sequence ID" value="KPL85100.1"/>
    <property type="molecule type" value="Genomic_DNA"/>
</dbReference>
<dbReference type="Proteomes" id="UP000050501">
    <property type="component" value="Unassembled WGS sequence"/>
</dbReference>